<evidence type="ECO:0000256" key="3">
    <source>
        <dbReference type="ARBA" id="ARBA00022679"/>
    </source>
</evidence>
<gene>
    <name evidence="11" type="ORF">MM35RIKEN_01330</name>
</gene>
<protein>
    <recommendedName>
        <fullName evidence="2">DNA polymerase III subunit delta</fullName>
        <ecNumber evidence="1">2.7.7.7</ecNumber>
    </recommendedName>
</protein>
<dbReference type="Pfam" id="PF21694">
    <property type="entry name" value="DNA_pol3_delta_C"/>
    <property type="match status" value="1"/>
</dbReference>
<dbReference type="InterPro" id="IPR005790">
    <property type="entry name" value="DNA_polIII_delta"/>
</dbReference>
<comment type="catalytic activity">
    <reaction evidence="8">
        <text>DNA(n) + a 2'-deoxyribonucleoside 5'-triphosphate = DNA(n+1) + diphosphate</text>
        <dbReference type="Rhea" id="RHEA:22508"/>
        <dbReference type="Rhea" id="RHEA-COMP:17339"/>
        <dbReference type="Rhea" id="RHEA-COMP:17340"/>
        <dbReference type="ChEBI" id="CHEBI:33019"/>
        <dbReference type="ChEBI" id="CHEBI:61560"/>
        <dbReference type="ChEBI" id="CHEBI:173112"/>
        <dbReference type="EC" id="2.7.7.7"/>
    </reaction>
</comment>
<dbReference type="KEGG" id="vfa:MM35RIKEN_01330"/>
<dbReference type="Pfam" id="PF06144">
    <property type="entry name" value="DNA_pol3_delta"/>
    <property type="match status" value="1"/>
</dbReference>
<accession>A0A810PXP3</accession>
<dbReference type="EC" id="2.7.7.7" evidence="1"/>
<dbReference type="GO" id="GO:0006261">
    <property type="term" value="P:DNA-templated DNA replication"/>
    <property type="evidence" value="ECO:0007669"/>
    <property type="project" value="TreeGrafter"/>
</dbReference>
<evidence type="ECO:0000313" key="12">
    <source>
        <dbReference type="Proteomes" id="UP000681343"/>
    </source>
</evidence>
<proteinExistence type="inferred from homology"/>
<dbReference type="SUPFAM" id="SSF48019">
    <property type="entry name" value="post-AAA+ oligomerization domain-like"/>
    <property type="match status" value="1"/>
</dbReference>
<dbReference type="EMBL" id="AP023415">
    <property type="protein sequence ID" value="BCK77941.1"/>
    <property type="molecule type" value="Genomic_DNA"/>
</dbReference>
<dbReference type="SUPFAM" id="SSF52540">
    <property type="entry name" value="P-loop containing nucleoside triphosphate hydrolases"/>
    <property type="match status" value="1"/>
</dbReference>
<dbReference type="PANTHER" id="PTHR34388">
    <property type="entry name" value="DNA POLYMERASE III SUBUNIT DELTA"/>
    <property type="match status" value="1"/>
</dbReference>
<name>A0A810PXP3_9FIRM</name>
<dbReference type="GO" id="GO:0009360">
    <property type="term" value="C:DNA polymerase III complex"/>
    <property type="evidence" value="ECO:0007669"/>
    <property type="project" value="InterPro"/>
</dbReference>
<evidence type="ECO:0000313" key="11">
    <source>
        <dbReference type="EMBL" id="BCK77941.1"/>
    </source>
</evidence>
<keyword evidence="6" id="KW-0239">DNA-directed DNA polymerase</keyword>
<dbReference type="Gene3D" id="3.40.50.300">
    <property type="entry name" value="P-loop containing nucleotide triphosphate hydrolases"/>
    <property type="match status" value="1"/>
</dbReference>
<keyword evidence="12" id="KW-1185">Reference proteome</keyword>
<reference evidence="11" key="1">
    <citation type="submission" date="2020-09" db="EMBL/GenBank/DDBJ databases">
        <title>New species isolated from human feces.</title>
        <authorList>
            <person name="Kitahara M."/>
            <person name="Shigeno Y."/>
            <person name="Shime M."/>
            <person name="Matsumoto Y."/>
            <person name="Nakamura S."/>
            <person name="Motooka D."/>
            <person name="Fukuoka S."/>
            <person name="Nishikawa H."/>
            <person name="Benno Y."/>
        </authorList>
    </citation>
    <scope>NUCLEOTIDE SEQUENCE</scope>
    <source>
        <strain evidence="11">MM35</strain>
    </source>
</reference>
<comment type="similarity">
    <text evidence="7">Belongs to the DNA polymerase HolA subunit family.</text>
</comment>
<evidence type="ECO:0000259" key="9">
    <source>
        <dbReference type="Pfam" id="PF06144"/>
    </source>
</evidence>
<dbReference type="InterPro" id="IPR008921">
    <property type="entry name" value="DNA_pol3_clamp-load_cplx_C"/>
</dbReference>
<keyword evidence="3" id="KW-0808">Transferase</keyword>
<dbReference type="AlphaFoldDB" id="A0A810PXP3"/>
<dbReference type="InterPro" id="IPR027417">
    <property type="entry name" value="P-loop_NTPase"/>
</dbReference>
<dbReference type="InterPro" id="IPR010372">
    <property type="entry name" value="DNA_pol3_delta_N"/>
</dbReference>
<keyword evidence="4" id="KW-0548">Nucleotidyltransferase</keyword>
<dbReference type="InterPro" id="IPR048466">
    <property type="entry name" value="DNA_pol3_delta-like_C"/>
</dbReference>
<evidence type="ECO:0000259" key="10">
    <source>
        <dbReference type="Pfam" id="PF21694"/>
    </source>
</evidence>
<evidence type="ECO:0000256" key="7">
    <source>
        <dbReference type="ARBA" id="ARBA00034754"/>
    </source>
</evidence>
<evidence type="ECO:0000256" key="6">
    <source>
        <dbReference type="ARBA" id="ARBA00022932"/>
    </source>
</evidence>
<evidence type="ECO:0000256" key="2">
    <source>
        <dbReference type="ARBA" id="ARBA00017703"/>
    </source>
</evidence>
<keyword evidence="5" id="KW-0235">DNA replication</keyword>
<evidence type="ECO:0000256" key="4">
    <source>
        <dbReference type="ARBA" id="ARBA00022695"/>
    </source>
</evidence>
<feature type="domain" description="DNA polymerase III delta N-terminal" evidence="9">
    <location>
        <begin position="29"/>
        <end position="151"/>
    </location>
</feature>
<dbReference type="NCBIfam" id="TIGR01128">
    <property type="entry name" value="holA"/>
    <property type="match status" value="1"/>
</dbReference>
<dbReference type="Gene3D" id="1.20.272.10">
    <property type="match status" value="1"/>
</dbReference>
<evidence type="ECO:0000256" key="5">
    <source>
        <dbReference type="ARBA" id="ARBA00022705"/>
    </source>
</evidence>
<organism evidence="11 12">
    <name type="scientific">Vescimonas fastidiosa</name>
    <dbReference type="NCBI Taxonomy" id="2714353"/>
    <lineage>
        <taxon>Bacteria</taxon>
        <taxon>Bacillati</taxon>
        <taxon>Bacillota</taxon>
        <taxon>Clostridia</taxon>
        <taxon>Eubacteriales</taxon>
        <taxon>Oscillospiraceae</taxon>
        <taxon>Vescimonas</taxon>
    </lineage>
</organism>
<dbReference type="RefSeq" id="WP_212818417.1">
    <property type="nucleotide sequence ID" value="NZ_AP023415.1"/>
</dbReference>
<dbReference type="Gene3D" id="1.10.8.60">
    <property type="match status" value="1"/>
</dbReference>
<dbReference type="GO" id="GO:0003887">
    <property type="term" value="F:DNA-directed DNA polymerase activity"/>
    <property type="evidence" value="ECO:0007669"/>
    <property type="project" value="UniProtKB-KW"/>
</dbReference>
<evidence type="ECO:0000256" key="8">
    <source>
        <dbReference type="ARBA" id="ARBA00049244"/>
    </source>
</evidence>
<dbReference type="PANTHER" id="PTHR34388:SF1">
    <property type="entry name" value="DNA POLYMERASE III SUBUNIT DELTA"/>
    <property type="match status" value="1"/>
</dbReference>
<feature type="domain" description="DNA polymerase III delta subunit-like C-terminal" evidence="10">
    <location>
        <begin position="224"/>
        <end position="342"/>
    </location>
</feature>
<dbReference type="Proteomes" id="UP000681343">
    <property type="component" value="Chromosome"/>
</dbReference>
<sequence length="348" mass="39788">MASEKKTSKNAAYDRLRAALKAQTTARAYLFYGEESYLRQTYVQQLQTLLIPKGSEDFNLHRLSGPRLTAQEVADAVEAMPMMAANTLVTVTDWDIFKLEEAQRSQLIELLEDIPEYCTLLFIYDTVAYKRDGKMKKLAAAIDKNVEVVEFQGQSRDALVRWLQKRFRALDHQIDLTTADYMLFYCGTMMDNLISEVSKVAAYAKAQQITTADIDAVAEPVLDARIFDMTNHISAGKYDRAAAVLGDLLRMQTEPIVILGAIGKELRRLYTARMAIDAGKDRFWLMELWQMRSDYPAKLLLQAARNVDHEWCKRSLTACQVLDRRMKSEKNIDREGELTKFVLELAQK</sequence>
<dbReference type="GO" id="GO:0003677">
    <property type="term" value="F:DNA binding"/>
    <property type="evidence" value="ECO:0007669"/>
    <property type="project" value="InterPro"/>
</dbReference>
<evidence type="ECO:0000256" key="1">
    <source>
        <dbReference type="ARBA" id="ARBA00012417"/>
    </source>
</evidence>